<dbReference type="EMBL" id="JH000044">
    <property type="protein sequence ID" value="EGV95392.1"/>
    <property type="molecule type" value="Genomic_DNA"/>
</dbReference>
<gene>
    <name evidence="2" type="ORF">I79_001858</name>
</gene>
<protein>
    <submittedName>
        <fullName evidence="2">Uncharacterized protein</fullName>
    </submittedName>
</protein>
<reference evidence="3" key="1">
    <citation type="journal article" date="2011" name="Nat. Biotechnol.">
        <title>The genomic sequence of the Chinese hamster ovary (CHO)-K1 cell line.</title>
        <authorList>
            <person name="Xu X."/>
            <person name="Nagarajan H."/>
            <person name="Lewis N.E."/>
            <person name="Pan S."/>
            <person name="Cai Z."/>
            <person name="Liu X."/>
            <person name="Chen W."/>
            <person name="Xie M."/>
            <person name="Wang W."/>
            <person name="Hammond S."/>
            <person name="Andersen M.R."/>
            <person name="Neff N."/>
            <person name="Passarelli B."/>
            <person name="Koh W."/>
            <person name="Fan H.C."/>
            <person name="Wang J."/>
            <person name="Gui Y."/>
            <person name="Lee K.H."/>
            <person name="Betenbaugh M.J."/>
            <person name="Quake S.R."/>
            <person name="Famili I."/>
            <person name="Palsson B.O."/>
            <person name="Wang J."/>
        </authorList>
    </citation>
    <scope>NUCLEOTIDE SEQUENCE [LARGE SCALE GENOMIC DNA]</scope>
    <source>
        <strain evidence="3">CHO K1 cell line</strain>
    </source>
</reference>
<sequence length="52" mass="5746">MCPCSCVLFLSFTRGFTLSLLNSTKSITWGKKKGYFTEICNSFLQSSVPVSS</sequence>
<accession>G3GVV5</accession>
<feature type="signal peptide" evidence="1">
    <location>
        <begin position="1"/>
        <end position="19"/>
    </location>
</feature>
<dbReference type="AlphaFoldDB" id="G3GVV5"/>
<name>G3GVV5_CRIGR</name>
<keyword evidence="1" id="KW-0732">Signal</keyword>
<evidence type="ECO:0000313" key="3">
    <source>
        <dbReference type="Proteomes" id="UP000001075"/>
    </source>
</evidence>
<dbReference type="InParanoid" id="G3GVV5"/>
<evidence type="ECO:0000256" key="1">
    <source>
        <dbReference type="SAM" id="SignalP"/>
    </source>
</evidence>
<dbReference type="Proteomes" id="UP000001075">
    <property type="component" value="Unassembled WGS sequence"/>
</dbReference>
<organism evidence="2 3">
    <name type="scientific">Cricetulus griseus</name>
    <name type="common">Chinese hamster</name>
    <name type="synonym">Cricetulus barabensis griseus</name>
    <dbReference type="NCBI Taxonomy" id="10029"/>
    <lineage>
        <taxon>Eukaryota</taxon>
        <taxon>Metazoa</taxon>
        <taxon>Chordata</taxon>
        <taxon>Craniata</taxon>
        <taxon>Vertebrata</taxon>
        <taxon>Euteleostomi</taxon>
        <taxon>Mammalia</taxon>
        <taxon>Eutheria</taxon>
        <taxon>Euarchontoglires</taxon>
        <taxon>Glires</taxon>
        <taxon>Rodentia</taxon>
        <taxon>Myomorpha</taxon>
        <taxon>Muroidea</taxon>
        <taxon>Cricetidae</taxon>
        <taxon>Cricetinae</taxon>
        <taxon>Cricetulus</taxon>
    </lineage>
</organism>
<evidence type="ECO:0000313" key="2">
    <source>
        <dbReference type="EMBL" id="EGV95392.1"/>
    </source>
</evidence>
<feature type="chain" id="PRO_5003443910" evidence="1">
    <location>
        <begin position="20"/>
        <end position="52"/>
    </location>
</feature>
<proteinExistence type="predicted"/>